<dbReference type="InterPro" id="IPR006311">
    <property type="entry name" value="TAT_signal"/>
</dbReference>
<feature type="signal peptide" evidence="1">
    <location>
        <begin position="1"/>
        <end position="31"/>
    </location>
</feature>
<evidence type="ECO:0000313" key="4">
    <source>
        <dbReference type="EMBL" id="MCL6697681.1"/>
    </source>
</evidence>
<dbReference type="PANTHER" id="PTHR46112">
    <property type="entry name" value="AMINOPEPTIDASE"/>
    <property type="match status" value="1"/>
</dbReference>
<dbReference type="InterPro" id="IPR000994">
    <property type="entry name" value="Pept_M24"/>
</dbReference>
<dbReference type="SUPFAM" id="SSF53092">
    <property type="entry name" value="Creatinase/prolidase N-terminal domain"/>
    <property type="match status" value="1"/>
</dbReference>
<dbReference type="Proteomes" id="UP001203410">
    <property type="component" value="Unassembled WGS sequence"/>
</dbReference>
<dbReference type="Pfam" id="PF01321">
    <property type="entry name" value="Creatinase_N"/>
    <property type="match status" value="1"/>
</dbReference>
<organism evidence="4 5">
    <name type="scientific">Sphingomonas caseinilyticus</name>
    <dbReference type="NCBI Taxonomy" id="2908205"/>
    <lineage>
        <taxon>Bacteria</taxon>
        <taxon>Pseudomonadati</taxon>
        <taxon>Pseudomonadota</taxon>
        <taxon>Alphaproteobacteria</taxon>
        <taxon>Sphingomonadales</taxon>
        <taxon>Sphingomonadaceae</taxon>
        <taxon>Sphingomonas</taxon>
    </lineage>
</organism>
<gene>
    <name evidence="4" type="ORF">LZ496_02645</name>
</gene>
<keyword evidence="5" id="KW-1185">Reference proteome</keyword>
<dbReference type="InterPro" id="IPR000587">
    <property type="entry name" value="Creatinase_N"/>
</dbReference>
<dbReference type="PROSITE" id="PS51318">
    <property type="entry name" value="TAT"/>
    <property type="match status" value="1"/>
</dbReference>
<feature type="domain" description="Peptidase M24" evidence="2">
    <location>
        <begin position="193"/>
        <end position="398"/>
    </location>
</feature>
<evidence type="ECO:0000259" key="3">
    <source>
        <dbReference type="Pfam" id="PF01321"/>
    </source>
</evidence>
<feature type="chain" id="PRO_5046073935" evidence="1">
    <location>
        <begin position="32"/>
        <end position="422"/>
    </location>
</feature>
<dbReference type="InterPro" id="IPR029149">
    <property type="entry name" value="Creatin/AminoP/Spt16_N"/>
</dbReference>
<dbReference type="Gene3D" id="3.90.230.10">
    <property type="entry name" value="Creatinase/methionine aminopeptidase superfamily"/>
    <property type="match status" value="1"/>
</dbReference>
<evidence type="ECO:0000313" key="5">
    <source>
        <dbReference type="Proteomes" id="UP001203410"/>
    </source>
</evidence>
<name>A0ABT0RS51_9SPHN</name>
<dbReference type="Pfam" id="PF00557">
    <property type="entry name" value="Peptidase_M24"/>
    <property type="match status" value="1"/>
</dbReference>
<accession>A0ABT0RS51</accession>
<reference evidence="4 5" key="1">
    <citation type="submission" date="2022-05" db="EMBL/GenBank/DDBJ databases">
        <authorList>
            <person name="Jo J.-H."/>
            <person name="Im W.-T."/>
        </authorList>
    </citation>
    <scope>NUCLEOTIDE SEQUENCE [LARGE SCALE GENOMIC DNA]</scope>
    <source>
        <strain evidence="4 5">NSE70-1</strain>
    </source>
</reference>
<dbReference type="Gene3D" id="3.40.350.10">
    <property type="entry name" value="Creatinase/prolidase N-terminal domain"/>
    <property type="match status" value="1"/>
</dbReference>
<feature type="domain" description="Creatinase N-terminal" evidence="3">
    <location>
        <begin position="51"/>
        <end position="185"/>
    </location>
</feature>
<dbReference type="RefSeq" id="WP_249903038.1">
    <property type="nucleotide sequence ID" value="NZ_JAMGBA010000001.1"/>
</dbReference>
<evidence type="ECO:0000256" key="1">
    <source>
        <dbReference type="SAM" id="SignalP"/>
    </source>
</evidence>
<evidence type="ECO:0000259" key="2">
    <source>
        <dbReference type="Pfam" id="PF00557"/>
    </source>
</evidence>
<sequence length="422" mass="45292">MRIGRRQLLAGGGLLAAASMTGLARSATAQAAELKKFAIPPAIGRPERLARLARAQALMQANGIGAIIVESGASLDYFTGVQWWRSERLTGTVIPATGDPIIVTPFFEKPSIEESLGIPAEVRTWHEDVEPLKLVADFLRERGLASSPIGMEETNRFFILDKLNQHLPGARVVSANPVVRGCRMIKTAPELALMQAASDITLAAFAYTWPQLKAGMTVADIDAIIGQATRAMGGSYDGGLVLLGEGTAYPHGTRKPQVVERGINVLFDCGCDVRGYKSDISRSFVWGADPTPEQRKVWDQMARGQQIANQAAKVGAPAGSVDDAVRRAYESWGYGPGYKLPGLSHRTGHGIGMEGHEPINLVHGEMTALAPGMCFSNEPGIYLPGKFGIRLEDCFYMTAAGPKWFSVPPKSLEEPIGHSGVS</sequence>
<dbReference type="InterPro" id="IPR050659">
    <property type="entry name" value="Peptidase_M24B"/>
</dbReference>
<dbReference type="InterPro" id="IPR036005">
    <property type="entry name" value="Creatinase/aminopeptidase-like"/>
</dbReference>
<protein>
    <submittedName>
        <fullName evidence="4">Xaa-Pro peptidase family protein</fullName>
    </submittedName>
</protein>
<keyword evidence="1" id="KW-0732">Signal</keyword>
<dbReference type="PANTHER" id="PTHR46112:SF3">
    <property type="entry name" value="AMINOPEPTIDASE YPDF"/>
    <property type="match status" value="1"/>
</dbReference>
<proteinExistence type="predicted"/>
<dbReference type="EMBL" id="JAMGBA010000001">
    <property type="protein sequence ID" value="MCL6697681.1"/>
    <property type="molecule type" value="Genomic_DNA"/>
</dbReference>
<dbReference type="SUPFAM" id="SSF55920">
    <property type="entry name" value="Creatinase/aminopeptidase"/>
    <property type="match status" value="1"/>
</dbReference>
<comment type="caution">
    <text evidence="4">The sequence shown here is derived from an EMBL/GenBank/DDBJ whole genome shotgun (WGS) entry which is preliminary data.</text>
</comment>